<protein>
    <submittedName>
        <fullName evidence="1">Uncharacterized protein</fullName>
    </submittedName>
</protein>
<reference evidence="2" key="1">
    <citation type="journal article" date="2023" name="G3 (Bethesda)">
        <title>Genome assembly and association tests identify interacting loci associated with vigor, precocity, and sex in interspecific pistachio rootstocks.</title>
        <authorList>
            <person name="Palmer W."/>
            <person name="Jacygrad E."/>
            <person name="Sagayaradj S."/>
            <person name="Cavanaugh K."/>
            <person name="Han R."/>
            <person name="Bertier L."/>
            <person name="Beede B."/>
            <person name="Kafkas S."/>
            <person name="Golino D."/>
            <person name="Preece J."/>
            <person name="Michelmore R."/>
        </authorList>
    </citation>
    <scope>NUCLEOTIDE SEQUENCE [LARGE SCALE GENOMIC DNA]</scope>
</reference>
<dbReference type="Proteomes" id="UP001164250">
    <property type="component" value="Chromosome 6"/>
</dbReference>
<proteinExistence type="predicted"/>
<evidence type="ECO:0000313" key="2">
    <source>
        <dbReference type="Proteomes" id="UP001164250"/>
    </source>
</evidence>
<accession>A0ACC1B5B2</accession>
<comment type="caution">
    <text evidence="1">The sequence shown here is derived from an EMBL/GenBank/DDBJ whole genome shotgun (WGS) entry which is preliminary data.</text>
</comment>
<sequence>MPWLPSVPYVNNAAASGVIVDEDGLRALNIDPASWVSST</sequence>
<evidence type="ECO:0000313" key="1">
    <source>
        <dbReference type="EMBL" id="KAJ0094084.1"/>
    </source>
</evidence>
<name>A0ACC1B5B2_9ROSI</name>
<organism evidence="1 2">
    <name type="scientific">Pistacia atlantica</name>
    <dbReference type="NCBI Taxonomy" id="434234"/>
    <lineage>
        <taxon>Eukaryota</taxon>
        <taxon>Viridiplantae</taxon>
        <taxon>Streptophyta</taxon>
        <taxon>Embryophyta</taxon>
        <taxon>Tracheophyta</taxon>
        <taxon>Spermatophyta</taxon>
        <taxon>Magnoliopsida</taxon>
        <taxon>eudicotyledons</taxon>
        <taxon>Gunneridae</taxon>
        <taxon>Pentapetalae</taxon>
        <taxon>rosids</taxon>
        <taxon>malvids</taxon>
        <taxon>Sapindales</taxon>
        <taxon>Anacardiaceae</taxon>
        <taxon>Pistacia</taxon>
    </lineage>
</organism>
<dbReference type="EMBL" id="CM047902">
    <property type="protein sequence ID" value="KAJ0094084.1"/>
    <property type="molecule type" value="Genomic_DNA"/>
</dbReference>
<gene>
    <name evidence="1" type="ORF">Patl1_15611</name>
</gene>
<keyword evidence="2" id="KW-1185">Reference proteome</keyword>